<keyword evidence="1" id="KW-0812">Transmembrane</keyword>
<protein>
    <submittedName>
        <fullName evidence="6">Uncharacterized protein</fullName>
    </submittedName>
</protein>
<evidence type="ECO:0000256" key="1">
    <source>
        <dbReference type="SAM" id="Phobius"/>
    </source>
</evidence>
<evidence type="ECO:0000313" key="16">
    <source>
        <dbReference type="Proteomes" id="UP000481700"/>
    </source>
</evidence>
<dbReference type="EMBL" id="SLTX01000001">
    <property type="protein sequence ID" value="TDB06430.1"/>
    <property type="molecule type" value="Genomic_DNA"/>
</dbReference>
<keyword evidence="1" id="KW-0472">Membrane</keyword>
<gene>
    <name evidence="5" type="ORF">DWW04_08305</name>
    <name evidence="7" type="ORF">E1I98_16980</name>
    <name evidence="6" type="ORF">E1I98_25675</name>
    <name evidence="11" type="ORF">E1J06_02865</name>
    <name evidence="10" type="ORF">E1J06_25690</name>
    <name evidence="9" type="ORF">E1J06_26460</name>
    <name evidence="8" type="ORF">E1J06_26595</name>
    <name evidence="3" type="ORF">F2Y44_22430</name>
    <name evidence="4" type="ORF">F2Y61_16560</name>
    <name evidence="2" type="ORF">F2Z07_22005</name>
</gene>
<evidence type="ECO:0000313" key="15">
    <source>
        <dbReference type="Proteomes" id="UP000347681"/>
    </source>
</evidence>
<evidence type="ECO:0000313" key="8">
    <source>
        <dbReference type="EMBL" id="TDB01898.1"/>
    </source>
</evidence>
<evidence type="ECO:0000313" key="10">
    <source>
        <dbReference type="EMBL" id="TDB02289.1"/>
    </source>
</evidence>
<dbReference type="EMBL" id="SLTU01000002">
    <property type="protein sequence ID" value="TDA73091.1"/>
    <property type="molecule type" value="Genomic_DNA"/>
</dbReference>
<evidence type="ECO:0000313" key="2">
    <source>
        <dbReference type="EMBL" id="KAA5313805.1"/>
    </source>
</evidence>
<name>A0A1Y4PIU2_9BACT</name>
<evidence type="ECO:0000313" key="5">
    <source>
        <dbReference type="EMBL" id="RGV79468.1"/>
    </source>
</evidence>
<organism evidence="6 13">
    <name type="scientific">Phocaeicola dorei</name>
    <dbReference type="NCBI Taxonomy" id="357276"/>
    <lineage>
        <taxon>Bacteria</taxon>
        <taxon>Pseudomonadati</taxon>
        <taxon>Bacteroidota</taxon>
        <taxon>Bacteroidia</taxon>
        <taxon>Bacteroidales</taxon>
        <taxon>Bacteroidaceae</taxon>
        <taxon>Phocaeicola</taxon>
    </lineage>
</organism>
<proteinExistence type="predicted"/>
<dbReference type="KEGG" id="bdh:GV66_09470"/>
<dbReference type="Proteomes" id="UP000294527">
    <property type="component" value="Unassembled WGS sequence"/>
</dbReference>
<dbReference type="Proteomes" id="UP000294834">
    <property type="component" value="Unassembled WGS sequence"/>
</dbReference>
<reference evidence="15 16" key="2">
    <citation type="journal article" date="2019" name="Nat. Med.">
        <title>A library of human gut bacterial isolates paired with longitudinal multiomics data enables mechanistic microbiome research.</title>
        <authorList>
            <person name="Poyet M."/>
            <person name="Groussin M."/>
            <person name="Gibbons S.M."/>
            <person name="Avila-Pacheco J."/>
            <person name="Jiang X."/>
            <person name="Kearney S.M."/>
            <person name="Perrotta A.R."/>
            <person name="Berdy B."/>
            <person name="Zhao S."/>
            <person name="Lieberman T.D."/>
            <person name="Swanson P.K."/>
            <person name="Smith M."/>
            <person name="Roesemann S."/>
            <person name="Alexander J.E."/>
            <person name="Rich S.A."/>
            <person name="Livny J."/>
            <person name="Vlamakis H."/>
            <person name="Clish C."/>
            <person name="Bullock K."/>
            <person name="Deik A."/>
            <person name="Scott J."/>
            <person name="Pierce K.A."/>
            <person name="Xavier R.J."/>
            <person name="Alm E.J."/>
        </authorList>
    </citation>
    <scope>NUCLEOTIDE SEQUENCE [LARGE SCALE GENOMIC DNA]</scope>
    <source>
        <strain evidence="2 16">BIOML-A25</strain>
        <strain evidence="4 15">BIOML-A5</strain>
        <strain evidence="3">BIOML-A8</strain>
    </source>
</reference>
<sequence length="78" mass="9751">MVFLYFKASKRLFALRITEENRGHKVKWQTIIIIFRCKILYMNIIWYTYMILAEIQELWYLFSTQLCQDMNIVTFYFF</sequence>
<dbReference type="Proteomes" id="UP000481700">
    <property type="component" value="Unassembled WGS sequence"/>
</dbReference>
<dbReference type="Proteomes" id="UP000347681">
    <property type="component" value="Unassembled WGS sequence"/>
</dbReference>
<dbReference type="EMBL" id="SLTX01000016">
    <property type="protein sequence ID" value="TDB02001.1"/>
    <property type="molecule type" value="Genomic_DNA"/>
</dbReference>
<evidence type="ECO:0000313" key="4">
    <source>
        <dbReference type="EMBL" id="KAA5380874.1"/>
    </source>
</evidence>
<dbReference type="EMBL" id="VVZV01000049">
    <property type="protein sequence ID" value="KAA5313805.1"/>
    <property type="molecule type" value="Genomic_DNA"/>
</dbReference>
<evidence type="ECO:0000313" key="7">
    <source>
        <dbReference type="EMBL" id="TDA73091.1"/>
    </source>
</evidence>
<evidence type="ECO:0000313" key="11">
    <source>
        <dbReference type="EMBL" id="TDB06430.1"/>
    </source>
</evidence>
<dbReference type="Proteomes" id="UP000283678">
    <property type="component" value="Unassembled WGS sequence"/>
</dbReference>
<dbReference type="EMBL" id="SLTX01000017">
    <property type="protein sequence ID" value="TDB01898.1"/>
    <property type="molecule type" value="Genomic_DNA"/>
</dbReference>
<evidence type="ECO:0000313" key="13">
    <source>
        <dbReference type="Proteomes" id="UP000294527"/>
    </source>
</evidence>
<dbReference type="AlphaFoldDB" id="A0A1Y4PIU2"/>
<evidence type="ECO:0000313" key="12">
    <source>
        <dbReference type="Proteomes" id="UP000283678"/>
    </source>
</evidence>
<accession>A0A1Y4PIU2</accession>
<dbReference type="EMBL" id="QRZL01000006">
    <property type="protein sequence ID" value="RGV79468.1"/>
    <property type="molecule type" value="Genomic_DNA"/>
</dbReference>
<keyword evidence="1" id="KW-1133">Transmembrane helix</keyword>
<reference evidence="5 12" key="1">
    <citation type="submission" date="2018-08" db="EMBL/GenBank/DDBJ databases">
        <title>A genome reference for cultivated species of the human gut microbiota.</title>
        <authorList>
            <person name="Zou Y."/>
            <person name="Xue W."/>
            <person name="Luo G."/>
        </authorList>
    </citation>
    <scope>NUCLEOTIDE SEQUENCE [LARGE SCALE GENOMIC DNA]</scope>
    <source>
        <strain evidence="5 12">AF14-1AC</strain>
    </source>
</reference>
<dbReference type="EMBL" id="SLTU01000008">
    <property type="protein sequence ID" value="TDA71003.1"/>
    <property type="molecule type" value="Genomic_DNA"/>
</dbReference>
<reference evidence="13 14" key="3">
    <citation type="journal article" date="2019" name="Nat. Microbiol.">
        <title>Genomic variation and strain-specific functional adaptation in the human gut microbiome during early life.</title>
        <authorList>
            <person name="Vatanen T."/>
            <person name="Plichta D.R."/>
            <person name="Somani J."/>
            <person name="Munch P.C."/>
            <person name="Arthur T.D."/>
            <person name="Hall A.B."/>
            <person name="Rudolf S."/>
            <person name="Oakeley E.J."/>
            <person name="Ke X."/>
            <person name="Young R.A."/>
            <person name="Haiser H.J."/>
            <person name="Kolde R."/>
            <person name="Yassour M."/>
            <person name="Luopajarvi K."/>
            <person name="Siljander H."/>
            <person name="Virtanen S.M."/>
            <person name="Ilonen J."/>
            <person name="Uibo R."/>
            <person name="Tillmann V."/>
            <person name="Mokurov S."/>
            <person name="Dorshakova N."/>
            <person name="Porter J.A."/>
            <person name="McHardy A.C."/>
            <person name="Lahdesmaki H."/>
            <person name="Vlamakis H."/>
            <person name="Huttenhower C."/>
            <person name="Knip M."/>
            <person name="Xavier R.J."/>
        </authorList>
    </citation>
    <scope>NUCLEOTIDE SEQUENCE [LARGE SCALE GENOMIC DNA]</scope>
    <source>
        <strain evidence="6 13">RJX1047</strain>
        <strain evidence="8 14">RJX1052</strain>
    </source>
</reference>
<dbReference type="EMBL" id="SLTX01000008">
    <property type="protein sequence ID" value="TDB02289.1"/>
    <property type="molecule type" value="Genomic_DNA"/>
</dbReference>
<dbReference type="EMBL" id="VVZE01000072">
    <property type="protein sequence ID" value="KAA5378658.1"/>
    <property type="molecule type" value="Genomic_DNA"/>
</dbReference>
<evidence type="ECO:0000313" key="6">
    <source>
        <dbReference type="EMBL" id="TDA71003.1"/>
    </source>
</evidence>
<evidence type="ECO:0000313" key="14">
    <source>
        <dbReference type="Proteomes" id="UP000294834"/>
    </source>
</evidence>
<comment type="caution">
    <text evidence="6">The sequence shown here is derived from an EMBL/GenBank/DDBJ whole genome shotgun (WGS) entry which is preliminary data.</text>
</comment>
<dbReference type="EMBL" id="VVZB01000011">
    <property type="protein sequence ID" value="KAA5380874.1"/>
    <property type="molecule type" value="Genomic_DNA"/>
</dbReference>
<evidence type="ECO:0000313" key="3">
    <source>
        <dbReference type="EMBL" id="KAA5378658.1"/>
    </source>
</evidence>
<feature type="transmembrane region" description="Helical" evidence="1">
    <location>
        <begin position="31"/>
        <end position="52"/>
    </location>
</feature>
<evidence type="ECO:0000313" key="9">
    <source>
        <dbReference type="EMBL" id="TDB02001.1"/>
    </source>
</evidence>